<evidence type="ECO:0000259" key="6">
    <source>
        <dbReference type="Pfam" id="PF00127"/>
    </source>
</evidence>
<keyword evidence="1" id="KW-0813">Transport</keyword>
<evidence type="ECO:0000256" key="2">
    <source>
        <dbReference type="ARBA" id="ARBA00022723"/>
    </source>
</evidence>
<organism evidence="7 8">
    <name type="scientific">Gelidibacter sediminis</name>
    <dbReference type="NCBI Taxonomy" id="1608710"/>
    <lineage>
        <taxon>Bacteria</taxon>
        <taxon>Pseudomonadati</taxon>
        <taxon>Bacteroidota</taxon>
        <taxon>Flavobacteriia</taxon>
        <taxon>Flavobacteriales</taxon>
        <taxon>Flavobacteriaceae</taxon>
        <taxon>Gelidibacter</taxon>
    </lineage>
</organism>
<dbReference type="CDD" id="cd13922">
    <property type="entry name" value="Azurin"/>
    <property type="match status" value="1"/>
</dbReference>
<keyword evidence="3" id="KW-0249">Electron transport</keyword>
<dbReference type="Pfam" id="PF00127">
    <property type="entry name" value="Copper-bind"/>
    <property type="match status" value="1"/>
</dbReference>
<sequence length="196" mass="21649">MRNDFAMLKIALNFVVNLVIILNLRPMKKLILVFLAAVSFSCGESKKENKTEMNADTRIEEKATPVETADAKVAEVTIEGNDQMKFNKSIIRVKAGQTVKLTLKHVGKMEKAVMGHNWALLTKDADMATVGQAAATAVDNDYIPADMTDKFIVHTKMLGGGESETIEFEAPEPGTYIFMCTFPGHYALMQGKFIVE</sequence>
<dbReference type="NCBIfam" id="TIGR02695">
    <property type="entry name" value="azurin"/>
    <property type="match status" value="1"/>
</dbReference>
<protein>
    <submittedName>
        <fullName evidence="7">Azurin</fullName>
    </submittedName>
</protein>
<dbReference type="Gene3D" id="2.60.40.420">
    <property type="entry name" value="Cupredoxins - blue copper proteins"/>
    <property type="match status" value="1"/>
</dbReference>
<name>A0A4R7PJ73_9FLAO</name>
<evidence type="ECO:0000313" key="8">
    <source>
        <dbReference type="Proteomes" id="UP000294689"/>
    </source>
</evidence>
<evidence type="ECO:0000256" key="3">
    <source>
        <dbReference type="ARBA" id="ARBA00022982"/>
    </source>
</evidence>
<dbReference type="Proteomes" id="UP000294689">
    <property type="component" value="Unassembled WGS sequence"/>
</dbReference>
<dbReference type="InterPro" id="IPR050845">
    <property type="entry name" value="Cu-binding_ET"/>
</dbReference>
<keyword evidence="5" id="KW-0472">Membrane</keyword>
<comment type="caution">
    <text evidence="7">The sequence shown here is derived from an EMBL/GenBank/DDBJ whole genome shotgun (WGS) entry which is preliminary data.</text>
</comment>
<proteinExistence type="predicted"/>
<feature type="domain" description="Blue (type 1) copper" evidence="6">
    <location>
        <begin position="75"/>
        <end position="196"/>
    </location>
</feature>
<dbReference type="SUPFAM" id="SSF49503">
    <property type="entry name" value="Cupredoxins"/>
    <property type="match status" value="1"/>
</dbReference>
<gene>
    <name evidence="7" type="ORF">BXY82_2767</name>
</gene>
<dbReference type="GO" id="GO:0005507">
    <property type="term" value="F:copper ion binding"/>
    <property type="evidence" value="ECO:0007669"/>
    <property type="project" value="InterPro"/>
</dbReference>
<keyword evidence="4" id="KW-0186">Copper</keyword>
<keyword evidence="5" id="KW-1133">Transmembrane helix</keyword>
<dbReference type="InterPro" id="IPR014068">
    <property type="entry name" value="Azurin"/>
</dbReference>
<keyword evidence="2" id="KW-0479">Metal-binding</keyword>
<dbReference type="EMBL" id="SOBW01000009">
    <property type="protein sequence ID" value="TDU34445.1"/>
    <property type="molecule type" value="Genomic_DNA"/>
</dbReference>
<keyword evidence="5" id="KW-0812">Transmembrane</keyword>
<dbReference type="AlphaFoldDB" id="A0A4R7PJ73"/>
<accession>A0A4R7PJ73</accession>
<dbReference type="InterPro" id="IPR000923">
    <property type="entry name" value="BlueCu_1"/>
</dbReference>
<keyword evidence="8" id="KW-1185">Reference proteome</keyword>
<feature type="transmembrane region" description="Helical" evidence="5">
    <location>
        <begin position="6"/>
        <end position="24"/>
    </location>
</feature>
<evidence type="ECO:0000256" key="5">
    <source>
        <dbReference type="SAM" id="Phobius"/>
    </source>
</evidence>
<reference evidence="7 8" key="1">
    <citation type="submission" date="2019-03" db="EMBL/GenBank/DDBJ databases">
        <title>Genomic Encyclopedia of Archaeal and Bacterial Type Strains, Phase II (KMG-II): from individual species to whole genera.</title>
        <authorList>
            <person name="Goeker M."/>
        </authorList>
    </citation>
    <scope>NUCLEOTIDE SEQUENCE [LARGE SCALE GENOMIC DNA]</scope>
    <source>
        <strain evidence="7 8">DSM 28135</strain>
    </source>
</reference>
<dbReference type="InterPro" id="IPR008972">
    <property type="entry name" value="Cupredoxin"/>
</dbReference>
<dbReference type="GO" id="GO:0009055">
    <property type="term" value="F:electron transfer activity"/>
    <property type="evidence" value="ECO:0007669"/>
    <property type="project" value="InterPro"/>
</dbReference>
<dbReference type="PANTHER" id="PTHR38439">
    <property type="entry name" value="AURACYANIN-B"/>
    <property type="match status" value="1"/>
</dbReference>
<dbReference type="InterPro" id="IPR028871">
    <property type="entry name" value="BlueCu_1_BS"/>
</dbReference>
<dbReference type="PANTHER" id="PTHR38439:SF2">
    <property type="entry name" value="OUTER MEMBRANE PROTEIN H.8"/>
    <property type="match status" value="1"/>
</dbReference>
<evidence type="ECO:0000256" key="4">
    <source>
        <dbReference type="ARBA" id="ARBA00023008"/>
    </source>
</evidence>
<dbReference type="PROSITE" id="PS00196">
    <property type="entry name" value="COPPER_BLUE"/>
    <property type="match status" value="1"/>
</dbReference>
<evidence type="ECO:0000256" key="1">
    <source>
        <dbReference type="ARBA" id="ARBA00022448"/>
    </source>
</evidence>
<evidence type="ECO:0000313" key="7">
    <source>
        <dbReference type="EMBL" id="TDU34445.1"/>
    </source>
</evidence>